<dbReference type="Proteomes" id="UP001177021">
    <property type="component" value="Unassembled WGS sequence"/>
</dbReference>
<reference evidence="1" key="1">
    <citation type="submission" date="2023-10" db="EMBL/GenBank/DDBJ databases">
        <authorList>
            <person name="Rodriguez Cubillos JULIANA M."/>
            <person name="De Vega J."/>
        </authorList>
    </citation>
    <scope>NUCLEOTIDE SEQUENCE</scope>
</reference>
<organism evidence="1 2">
    <name type="scientific">Trifolium pratense</name>
    <name type="common">Red clover</name>
    <dbReference type="NCBI Taxonomy" id="57577"/>
    <lineage>
        <taxon>Eukaryota</taxon>
        <taxon>Viridiplantae</taxon>
        <taxon>Streptophyta</taxon>
        <taxon>Embryophyta</taxon>
        <taxon>Tracheophyta</taxon>
        <taxon>Spermatophyta</taxon>
        <taxon>Magnoliopsida</taxon>
        <taxon>eudicotyledons</taxon>
        <taxon>Gunneridae</taxon>
        <taxon>Pentapetalae</taxon>
        <taxon>rosids</taxon>
        <taxon>fabids</taxon>
        <taxon>Fabales</taxon>
        <taxon>Fabaceae</taxon>
        <taxon>Papilionoideae</taxon>
        <taxon>50 kb inversion clade</taxon>
        <taxon>NPAAA clade</taxon>
        <taxon>Hologalegina</taxon>
        <taxon>IRL clade</taxon>
        <taxon>Trifolieae</taxon>
        <taxon>Trifolium</taxon>
    </lineage>
</organism>
<evidence type="ECO:0000313" key="2">
    <source>
        <dbReference type="Proteomes" id="UP001177021"/>
    </source>
</evidence>
<gene>
    <name evidence="1" type="ORF">MILVUS5_LOCUS30269</name>
</gene>
<proteinExistence type="predicted"/>
<sequence length="146" mass="16871">MVSVSKFALSCSMLLTIIIGFELKGGKCSIFLPPKVHVYVTNNLTWGLQLGVHCKDKNHDKGFRSLHTGETYSFDFRPNAFMQNTLYFCGFTWNPNNLRYFDVYIQDRDSASCQHDCRYEIHQSGPCRIKINDIGPKSVECFEWNK</sequence>
<protein>
    <submittedName>
        <fullName evidence="1">Uncharacterized protein</fullName>
    </submittedName>
</protein>
<dbReference type="EMBL" id="CASHSV030000513">
    <property type="protein sequence ID" value="CAJ2665261.1"/>
    <property type="molecule type" value="Genomic_DNA"/>
</dbReference>
<accession>A0ACB0L7J3</accession>
<name>A0ACB0L7J3_TRIPR</name>
<keyword evidence="2" id="KW-1185">Reference proteome</keyword>
<comment type="caution">
    <text evidence="1">The sequence shown here is derived from an EMBL/GenBank/DDBJ whole genome shotgun (WGS) entry which is preliminary data.</text>
</comment>
<evidence type="ECO:0000313" key="1">
    <source>
        <dbReference type="EMBL" id="CAJ2665261.1"/>
    </source>
</evidence>